<comment type="caution">
    <text evidence="1">The sequence shown here is derived from an EMBL/GenBank/DDBJ whole genome shotgun (WGS) entry which is preliminary data.</text>
</comment>
<evidence type="ECO:0000313" key="1">
    <source>
        <dbReference type="EMBL" id="KAI3694450.1"/>
    </source>
</evidence>
<dbReference type="EMBL" id="CM042043">
    <property type="protein sequence ID" value="KAI3694450.1"/>
    <property type="molecule type" value="Genomic_DNA"/>
</dbReference>
<gene>
    <name evidence="1" type="ORF">L1987_77415</name>
</gene>
<accession>A0ACB8ZEB3</accession>
<reference evidence="1 2" key="2">
    <citation type="journal article" date="2022" name="Mol. Ecol. Resour.">
        <title>The genomes of chicory, endive, great burdock and yacon provide insights into Asteraceae paleo-polyploidization history and plant inulin production.</title>
        <authorList>
            <person name="Fan W."/>
            <person name="Wang S."/>
            <person name="Wang H."/>
            <person name="Wang A."/>
            <person name="Jiang F."/>
            <person name="Liu H."/>
            <person name="Zhao H."/>
            <person name="Xu D."/>
            <person name="Zhang Y."/>
        </authorList>
    </citation>
    <scope>NUCLEOTIDE SEQUENCE [LARGE SCALE GENOMIC DNA]</scope>
    <source>
        <strain evidence="2">cv. Yunnan</strain>
        <tissue evidence="1">Leaves</tissue>
    </source>
</reference>
<protein>
    <submittedName>
        <fullName evidence="1">Uncharacterized protein</fullName>
    </submittedName>
</protein>
<sequence>MIVTGLISDQFAASRLVAFCAISESRNLDYCKTILYNLHNPNAFSWNATIRGYCESHKPEESLLLYMEMLRKNTPDNYTYPLLLKCCAKLSLIWMGFGLIGHVIHFGFDSDVYINNAVIHIVGNLRKNSSFSSESLQVDRTGLKSKTENRSAHYRYFGLVSVRSWPKKSPSQRHTKSPKGPQWHRQNPFVTAAAPRSINPSSHYRLHHTTVNRKCTS</sequence>
<organism evidence="1 2">
    <name type="scientific">Smallanthus sonchifolius</name>
    <dbReference type="NCBI Taxonomy" id="185202"/>
    <lineage>
        <taxon>Eukaryota</taxon>
        <taxon>Viridiplantae</taxon>
        <taxon>Streptophyta</taxon>
        <taxon>Embryophyta</taxon>
        <taxon>Tracheophyta</taxon>
        <taxon>Spermatophyta</taxon>
        <taxon>Magnoliopsida</taxon>
        <taxon>eudicotyledons</taxon>
        <taxon>Gunneridae</taxon>
        <taxon>Pentapetalae</taxon>
        <taxon>asterids</taxon>
        <taxon>campanulids</taxon>
        <taxon>Asterales</taxon>
        <taxon>Asteraceae</taxon>
        <taxon>Asteroideae</taxon>
        <taxon>Heliantheae alliance</taxon>
        <taxon>Millerieae</taxon>
        <taxon>Smallanthus</taxon>
    </lineage>
</organism>
<keyword evidence="2" id="KW-1185">Reference proteome</keyword>
<dbReference type="Proteomes" id="UP001056120">
    <property type="component" value="Linkage Group LG26"/>
</dbReference>
<evidence type="ECO:0000313" key="2">
    <source>
        <dbReference type="Proteomes" id="UP001056120"/>
    </source>
</evidence>
<reference evidence="2" key="1">
    <citation type="journal article" date="2022" name="Mol. Ecol. Resour.">
        <title>The genomes of chicory, endive, great burdock and yacon provide insights into Asteraceae palaeo-polyploidization history and plant inulin production.</title>
        <authorList>
            <person name="Fan W."/>
            <person name="Wang S."/>
            <person name="Wang H."/>
            <person name="Wang A."/>
            <person name="Jiang F."/>
            <person name="Liu H."/>
            <person name="Zhao H."/>
            <person name="Xu D."/>
            <person name="Zhang Y."/>
        </authorList>
    </citation>
    <scope>NUCLEOTIDE SEQUENCE [LARGE SCALE GENOMIC DNA]</scope>
    <source>
        <strain evidence="2">cv. Yunnan</strain>
    </source>
</reference>
<proteinExistence type="predicted"/>
<name>A0ACB8ZEB3_9ASTR</name>